<dbReference type="InterPro" id="IPR020930">
    <property type="entry name" value="Ribosomal_uL5_bac-type"/>
</dbReference>
<dbReference type="GO" id="GO:0006412">
    <property type="term" value="P:translation"/>
    <property type="evidence" value="ECO:0007669"/>
    <property type="project" value="UniProtKB-UniRule"/>
</dbReference>
<dbReference type="EMBL" id="LCEY01000002">
    <property type="protein sequence ID" value="KKS81019.1"/>
    <property type="molecule type" value="Genomic_DNA"/>
</dbReference>
<dbReference type="SUPFAM" id="SSF55282">
    <property type="entry name" value="RL5-like"/>
    <property type="match status" value="1"/>
</dbReference>
<proteinExistence type="inferred from homology"/>
<comment type="function">
    <text evidence="5">This is 1 of the proteins that bind and probably mediate the attachment of the 5S RNA into the large ribosomal subunit, where it forms part of the central protuberance. In the 70S ribosome it contacts protein S13 of the 30S subunit (bridge B1b), connecting the 2 subunits; this bridge is implicated in subunit movement. Contacts the P site tRNA; the 5S rRNA and some of its associated proteins might help stabilize positioning of ribosome-bound tRNAs.</text>
</comment>
<dbReference type="PIRSF" id="PIRSF002161">
    <property type="entry name" value="Ribosomal_L5"/>
    <property type="match status" value="1"/>
</dbReference>
<comment type="subunit">
    <text evidence="5">Part of the 50S ribosomal subunit; part of the 5S rRNA/L5/L18/L25 subcomplex. Contacts the 5S rRNA and the P site tRNA. Forms a bridge to the 30S subunit in the 70S ribosome.</text>
</comment>
<sequence length="184" mass="20495">MTSLMEKYNKEVKDKLAEDLSIANKMALPKLEKIVVNMGVGDLVKDKNQMEKVSADLAIITGQKPKVTVARVSVAGFNIRVGQPVGLAVTLRGKRMYDFLQRLIVTTLPRLRDFRGVPLKSFDKSGNYTLGIVEHTVFPEIDITKVNKPRGLEITIVTNTRDLKKSRKLLELLGMPFEKGGENG</sequence>
<gene>
    <name evidence="5" type="primary">rplE</name>
    <name evidence="9" type="ORF">UV56_C0002G0024</name>
</gene>
<dbReference type="HAMAP" id="MF_01333_B">
    <property type="entry name" value="Ribosomal_uL5_B"/>
    <property type="match status" value="1"/>
</dbReference>
<evidence type="ECO:0000256" key="3">
    <source>
        <dbReference type="ARBA" id="ARBA00023274"/>
    </source>
</evidence>
<dbReference type="PANTHER" id="PTHR11994">
    <property type="entry name" value="60S RIBOSOMAL PROTEIN L11-RELATED"/>
    <property type="match status" value="1"/>
</dbReference>
<dbReference type="GO" id="GO:0019843">
    <property type="term" value="F:rRNA binding"/>
    <property type="evidence" value="ECO:0007669"/>
    <property type="project" value="UniProtKB-UniRule"/>
</dbReference>
<evidence type="ECO:0000256" key="2">
    <source>
        <dbReference type="ARBA" id="ARBA00022980"/>
    </source>
</evidence>
<dbReference type="InterPro" id="IPR031310">
    <property type="entry name" value="Ribosomal_uL5_N"/>
</dbReference>
<keyword evidence="5" id="KW-0694">RNA-binding</keyword>
<reference evidence="9 10" key="1">
    <citation type="journal article" date="2015" name="Nature">
        <title>rRNA introns, odd ribosomes, and small enigmatic genomes across a large radiation of phyla.</title>
        <authorList>
            <person name="Brown C.T."/>
            <person name="Hug L.A."/>
            <person name="Thomas B.C."/>
            <person name="Sharon I."/>
            <person name="Castelle C.J."/>
            <person name="Singh A."/>
            <person name="Wilkins M.J."/>
            <person name="Williams K.H."/>
            <person name="Banfield J.F."/>
        </authorList>
    </citation>
    <scope>NUCLEOTIDE SEQUENCE [LARGE SCALE GENOMIC DNA]</scope>
</reference>
<comment type="similarity">
    <text evidence="1 5 6">Belongs to the universal ribosomal protein uL5 family.</text>
</comment>
<feature type="domain" description="Large ribosomal subunit protein uL5 C-terminal" evidence="8">
    <location>
        <begin position="84"/>
        <end position="177"/>
    </location>
</feature>
<evidence type="ECO:0000256" key="6">
    <source>
        <dbReference type="RuleBase" id="RU003930"/>
    </source>
</evidence>
<dbReference type="Gene3D" id="3.30.1440.10">
    <property type="match status" value="1"/>
</dbReference>
<evidence type="ECO:0000256" key="5">
    <source>
        <dbReference type="HAMAP-Rule" id="MF_01333"/>
    </source>
</evidence>
<evidence type="ECO:0000313" key="9">
    <source>
        <dbReference type="EMBL" id="KKS81019.1"/>
    </source>
</evidence>
<evidence type="ECO:0000256" key="4">
    <source>
        <dbReference type="ARBA" id="ARBA00035245"/>
    </source>
</evidence>
<organism evidence="9 10">
    <name type="scientific">Candidatus Woesebacteria bacterium GW2011_GWC1_43_10b</name>
    <dbReference type="NCBI Taxonomy" id="1618585"/>
    <lineage>
        <taxon>Bacteria</taxon>
        <taxon>Candidatus Woeseibacteriota</taxon>
    </lineage>
</organism>
<evidence type="ECO:0000313" key="10">
    <source>
        <dbReference type="Proteomes" id="UP000034611"/>
    </source>
</evidence>
<dbReference type="InterPro" id="IPR022803">
    <property type="entry name" value="Ribosomal_uL5_dom_sf"/>
</dbReference>
<dbReference type="FunFam" id="3.30.1440.10:FF:000001">
    <property type="entry name" value="50S ribosomal protein L5"/>
    <property type="match status" value="1"/>
</dbReference>
<keyword evidence="2 5" id="KW-0689">Ribosomal protein</keyword>
<keyword evidence="5" id="KW-0699">rRNA-binding</keyword>
<evidence type="ECO:0000259" key="8">
    <source>
        <dbReference type="Pfam" id="PF00673"/>
    </source>
</evidence>
<dbReference type="NCBIfam" id="NF000585">
    <property type="entry name" value="PRK00010.1"/>
    <property type="match status" value="1"/>
</dbReference>
<dbReference type="GO" id="GO:0005840">
    <property type="term" value="C:ribosome"/>
    <property type="evidence" value="ECO:0007669"/>
    <property type="project" value="UniProtKB-KW"/>
</dbReference>
<dbReference type="Proteomes" id="UP000034611">
    <property type="component" value="Unassembled WGS sequence"/>
</dbReference>
<dbReference type="GO" id="GO:0003735">
    <property type="term" value="F:structural constituent of ribosome"/>
    <property type="evidence" value="ECO:0007669"/>
    <property type="project" value="InterPro"/>
</dbReference>
<dbReference type="InterPro" id="IPR002132">
    <property type="entry name" value="Ribosomal_uL5"/>
</dbReference>
<accession>A0A0G1C6F6</accession>
<name>A0A0G1C6F6_9BACT</name>
<feature type="domain" description="Large ribosomal subunit protein uL5 N-terminal" evidence="7">
    <location>
        <begin position="24"/>
        <end position="80"/>
    </location>
</feature>
<dbReference type="InterPro" id="IPR031309">
    <property type="entry name" value="Ribosomal_uL5_C"/>
</dbReference>
<dbReference type="GO" id="GO:1990904">
    <property type="term" value="C:ribonucleoprotein complex"/>
    <property type="evidence" value="ECO:0007669"/>
    <property type="project" value="UniProtKB-KW"/>
</dbReference>
<dbReference type="PATRIC" id="fig|1618585.3.peg.46"/>
<evidence type="ECO:0000259" key="7">
    <source>
        <dbReference type="Pfam" id="PF00281"/>
    </source>
</evidence>
<dbReference type="AlphaFoldDB" id="A0A0G1C6F6"/>
<protein>
    <recommendedName>
        <fullName evidence="4 5">Large ribosomal subunit protein uL5</fullName>
    </recommendedName>
</protein>
<comment type="caution">
    <text evidence="9">The sequence shown here is derived from an EMBL/GenBank/DDBJ whole genome shotgun (WGS) entry which is preliminary data.</text>
</comment>
<dbReference type="Pfam" id="PF00673">
    <property type="entry name" value="Ribosomal_L5_C"/>
    <property type="match status" value="1"/>
</dbReference>
<keyword evidence="3 5" id="KW-0687">Ribonucleoprotein</keyword>
<evidence type="ECO:0000256" key="1">
    <source>
        <dbReference type="ARBA" id="ARBA00008553"/>
    </source>
</evidence>
<dbReference type="GO" id="GO:0000049">
    <property type="term" value="F:tRNA binding"/>
    <property type="evidence" value="ECO:0007669"/>
    <property type="project" value="UniProtKB-UniRule"/>
</dbReference>
<dbReference type="Pfam" id="PF00281">
    <property type="entry name" value="Ribosomal_L5"/>
    <property type="match status" value="1"/>
</dbReference>
<keyword evidence="5" id="KW-0820">tRNA-binding</keyword>